<feature type="domain" description="HTH araC/xylS-type" evidence="4">
    <location>
        <begin position="184"/>
        <end position="282"/>
    </location>
</feature>
<keyword evidence="3" id="KW-0804">Transcription</keyword>
<keyword evidence="1" id="KW-0805">Transcription regulation</keyword>
<dbReference type="EMBL" id="JALHLE010000050">
    <property type="protein sequence ID" value="MCJ2180970.1"/>
    <property type="molecule type" value="Genomic_DNA"/>
</dbReference>
<keyword evidence="2" id="KW-0238">DNA-binding</keyword>
<dbReference type="SMART" id="SM00342">
    <property type="entry name" value="HTH_ARAC"/>
    <property type="match status" value="1"/>
</dbReference>
<evidence type="ECO:0000256" key="2">
    <source>
        <dbReference type="ARBA" id="ARBA00023125"/>
    </source>
</evidence>
<dbReference type="InterPro" id="IPR014710">
    <property type="entry name" value="RmlC-like_jellyroll"/>
</dbReference>
<evidence type="ECO:0000313" key="6">
    <source>
        <dbReference type="Proteomes" id="UP001162880"/>
    </source>
</evidence>
<dbReference type="PANTHER" id="PTHR43280:SF32">
    <property type="entry name" value="TRANSCRIPTIONAL REGULATORY PROTEIN"/>
    <property type="match status" value="1"/>
</dbReference>
<keyword evidence="6" id="KW-1185">Reference proteome</keyword>
<dbReference type="SUPFAM" id="SSF51182">
    <property type="entry name" value="RmlC-like cupins"/>
    <property type="match status" value="1"/>
</dbReference>
<dbReference type="CDD" id="cd06999">
    <property type="entry name" value="cupin_HpaA-like_N"/>
    <property type="match status" value="1"/>
</dbReference>
<protein>
    <submittedName>
        <fullName evidence="5">Helix-turn-helix domain-containing protein</fullName>
    </submittedName>
</protein>
<comment type="caution">
    <text evidence="5">The sequence shown here is derived from an EMBL/GenBank/DDBJ whole genome shotgun (WGS) entry which is preliminary data.</text>
</comment>
<dbReference type="RefSeq" id="WP_243996418.1">
    <property type="nucleotide sequence ID" value="NZ_JALHLE010000050.1"/>
</dbReference>
<proteinExistence type="predicted"/>
<dbReference type="Proteomes" id="UP001162880">
    <property type="component" value="Unassembled WGS sequence"/>
</dbReference>
<dbReference type="Gene3D" id="1.10.10.60">
    <property type="entry name" value="Homeodomain-like"/>
    <property type="match status" value="1"/>
</dbReference>
<evidence type="ECO:0000256" key="1">
    <source>
        <dbReference type="ARBA" id="ARBA00023015"/>
    </source>
</evidence>
<evidence type="ECO:0000259" key="4">
    <source>
        <dbReference type="PROSITE" id="PS01124"/>
    </source>
</evidence>
<name>A0ABT0B7C3_9SPHN</name>
<dbReference type="Gene3D" id="2.60.120.10">
    <property type="entry name" value="Jelly Rolls"/>
    <property type="match status" value="1"/>
</dbReference>
<reference evidence="5" key="1">
    <citation type="submission" date="2022-03" db="EMBL/GenBank/DDBJ databases">
        <title>Identification of a novel bacterium isolated from mangrove sediments.</title>
        <authorList>
            <person name="Pan X."/>
        </authorList>
    </citation>
    <scope>NUCLEOTIDE SEQUENCE</scope>
    <source>
        <strain evidence="5">B2580</strain>
    </source>
</reference>
<dbReference type="InterPro" id="IPR018060">
    <property type="entry name" value="HTH_AraC"/>
</dbReference>
<dbReference type="PROSITE" id="PS01124">
    <property type="entry name" value="HTH_ARAC_FAMILY_2"/>
    <property type="match status" value="1"/>
</dbReference>
<sequence>MVQHSIPTFLLYGEEAVETPAEFAHIETIAARSSLHDWEIAPHRHHQSVQILIVTNGQVTFRCDDRTERLHAPCFMAVPVGSVHGFQFQPETTGFVLSVSPGFLARATGAADPLLRLLTHGASGPIAASHEPRATWISRELLALQADWRAPSPLFLSLLEALVRSLQDDSVPATADTEDDTRLSRFRQLVELHLTAHHPVAWYAGQLGISSKTLIRTCRRQLDCTPTELIHNRLLLEAQRMLCFTNASIVQVAEDMGFSDPSYFSRFYRRLTGRRPLTDKSALPQRG</sequence>
<dbReference type="SUPFAM" id="SSF46689">
    <property type="entry name" value="Homeodomain-like"/>
    <property type="match status" value="1"/>
</dbReference>
<evidence type="ECO:0000313" key="5">
    <source>
        <dbReference type="EMBL" id="MCJ2180970.1"/>
    </source>
</evidence>
<evidence type="ECO:0000256" key="3">
    <source>
        <dbReference type="ARBA" id="ARBA00023163"/>
    </source>
</evidence>
<organism evidence="5 6">
    <name type="scientific">Novosphingobium album</name>
    <name type="common">ex Hu et al. 2023</name>
    <dbReference type="NCBI Taxonomy" id="2930093"/>
    <lineage>
        <taxon>Bacteria</taxon>
        <taxon>Pseudomonadati</taxon>
        <taxon>Pseudomonadota</taxon>
        <taxon>Alphaproteobacteria</taxon>
        <taxon>Sphingomonadales</taxon>
        <taxon>Sphingomonadaceae</taxon>
        <taxon>Novosphingobium</taxon>
    </lineage>
</organism>
<dbReference type="InterPro" id="IPR009057">
    <property type="entry name" value="Homeodomain-like_sf"/>
</dbReference>
<dbReference type="InterPro" id="IPR011051">
    <property type="entry name" value="RmlC_Cupin_sf"/>
</dbReference>
<dbReference type="InterPro" id="IPR047264">
    <property type="entry name" value="Cupin_HpaA-like_N"/>
</dbReference>
<accession>A0ABT0B7C3</accession>
<gene>
    <name evidence="5" type="ORF">MTR64_20565</name>
</gene>
<dbReference type="Pfam" id="PF02311">
    <property type="entry name" value="AraC_binding"/>
    <property type="match status" value="1"/>
</dbReference>
<dbReference type="InterPro" id="IPR003313">
    <property type="entry name" value="AraC-bd"/>
</dbReference>
<dbReference type="PANTHER" id="PTHR43280">
    <property type="entry name" value="ARAC-FAMILY TRANSCRIPTIONAL REGULATOR"/>
    <property type="match status" value="1"/>
</dbReference>
<dbReference type="Pfam" id="PF12833">
    <property type="entry name" value="HTH_18"/>
    <property type="match status" value="1"/>
</dbReference>